<dbReference type="Pfam" id="PF06259">
    <property type="entry name" value="Abhydrolase_8"/>
    <property type="match status" value="1"/>
</dbReference>
<feature type="chain" id="PRO_5003373559" description="DUF1023 domain-containing protein" evidence="1">
    <location>
        <begin position="31"/>
        <end position="327"/>
    </location>
</feature>
<reference evidence="4" key="1">
    <citation type="submission" date="2011-12" db="EMBL/GenBank/DDBJ databases">
        <title>Complete genome sequence of Streptomyces cattleya strain DSM 46488.</title>
        <authorList>
            <person name="Ou H.-Y."/>
            <person name="Li P."/>
            <person name="Zhao C."/>
            <person name="O'Hagan D."/>
            <person name="Deng Z."/>
        </authorList>
    </citation>
    <scope>NUCLEOTIDE SEQUENCE [LARGE SCALE GENOMIC DNA]</scope>
    <source>
        <strain evidence="4">ATCC 35852 / DSM 46488 / JCM 4925 / NBRC 14057 / NRRL 8057</strain>
    </source>
</reference>
<dbReference type="InterPro" id="IPR029058">
    <property type="entry name" value="AB_hydrolase_fold"/>
</dbReference>
<feature type="domain" description="DUF1023" evidence="2">
    <location>
        <begin position="99"/>
        <end position="261"/>
    </location>
</feature>
<evidence type="ECO:0000259" key="2">
    <source>
        <dbReference type="Pfam" id="PF06259"/>
    </source>
</evidence>
<dbReference type="Proteomes" id="UP000007842">
    <property type="component" value="Chromosome"/>
</dbReference>
<dbReference type="AlphaFoldDB" id="F8K2R9"/>
<organism evidence="3 4">
    <name type="scientific">Streptantibioticus cattleyicolor (strain ATCC 35852 / DSM 46488 / JCM 4925 / NBRC 14057 / NRRL 8057)</name>
    <name type="common">Streptomyces cattleya</name>
    <dbReference type="NCBI Taxonomy" id="1003195"/>
    <lineage>
        <taxon>Bacteria</taxon>
        <taxon>Bacillati</taxon>
        <taxon>Actinomycetota</taxon>
        <taxon>Actinomycetes</taxon>
        <taxon>Kitasatosporales</taxon>
        <taxon>Streptomycetaceae</taxon>
        <taxon>Streptantibioticus</taxon>
    </lineage>
</organism>
<dbReference type="EMBL" id="CP003219">
    <property type="protein sequence ID" value="AEW97583.1"/>
    <property type="molecule type" value="Genomic_DNA"/>
</dbReference>
<dbReference type="OrthoDB" id="5170249at2"/>
<accession>G8WY45</accession>
<dbReference type="Gene3D" id="3.40.50.1820">
    <property type="entry name" value="alpha/beta hydrolase"/>
    <property type="match status" value="1"/>
</dbReference>
<dbReference type="SUPFAM" id="SSF53474">
    <property type="entry name" value="alpha/beta-Hydrolases"/>
    <property type="match status" value="1"/>
</dbReference>
<protein>
    <recommendedName>
        <fullName evidence="2">DUF1023 domain-containing protein</fullName>
    </recommendedName>
</protein>
<sequence>MVSRSRGGRLGRALLAASVIGSVAVPVAGAARPSAVPAPAPAASPFVAAATPALLDARYAAGRQAVLDAERAATGHGDRARAAKLAAMAAPGRHFLSFDGRDGGRSVEVFGDLAHARRIAVLVPGTDTGIDTYQRFAADARALQGRLDAAGSGAAVVAWLGYRPPAMISLRVLGPAPARRAAPALRGFVGRLASVLPAARITVVCHSYGSLVCAQAADGIRAAAIVLFGSPGTGGTGRPHTTAQLWAGRSTGDWISGVPHVRLRLPFGTLGLGEDPMSPRFGARLFDAGHGSHAGYLRPGSPALENIARIVTGATPTAPTTGQARHA</sequence>
<dbReference type="STRING" id="1003195.SCATT_52120"/>
<dbReference type="KEGG" id="scy:SCATT_52120"/>
<feature type="signal peptide" evidence="1">
    <location>
        <begin position="1"/>
        <end position="30"/>
    </location>
</feature>
<name>F8K2R9_STREN</name>
<dbReference type="KEGG" id="sct:SCAT_5220"/>
<keyword evidence="1" id="KW-0732">Signal</keyword>
<dbReference type="InterPro" id="IPR010427">
    <property type="entry name" value="DUF1023"/>
</dbReference>
<dbReference type="HOGENOM" id="CLU_025057_0_1_11"/>
<dbReference type="ESTHER" id="stren-f8k2r9">
    <property type="family name" value="Duf_1023"/>
</dbReference>
<evidence type="ECO:0000256" key="1">
    <source>
        <dbReference type="SAM" id="SignalP"/>
    </source>
</evidence>
<evidence type="ECO:0000313" key="3">
    <source>
        <dbReference type="EMBL" id="AEW97583.1"/>
    </source>
</evidence>
<evidence type="ECO:0000313" key="4">
    <source>
        <dbReference type="Proteomes" id="UP000007842"/>
    </source>
</evidence>
<dbReference type="RefSeq" id="WP_014145923.1">
    <property type="nucleotide sequence ID" value="NC_016111.1"/>
</dbReference>
<dbReference type="PATRIC" id="fig|1003195.11.peg.6639"/>
<accession>F8K2R9</accession>
<gene>
    <name evidence="3" type="ordered locus">SCATT_52120</name>
</gene>
<dbReference type="eggNOG" id="COG1073">
    <property type="taxonomic scope" value="Bacteria"/>
</dbReference>
<keyword evidence="4" id="KW-1185">Reference proteome</keyword>
<proteinExistence type="predicted"/>